<feature type="compositionally biased region" description="Polar residues" evidence="1">
    <location>
        <begin position="387"/>
        <end position="396"/>
    </location>
</feature>
<feature type="compositionally biased region" description="Polar residues" evidence="1">
    <location>
        <begin position="299"/>
        <end position="325"/>
    </location>
</feature>
<feature type="compositionally biased region" description="Polar residues" evidence="1">
    <location>
        <begin position="334"/>
        <end position="349"/>
    </location>
</feature>
<feature type="compositionally biased region" description="Polar residues" evidence="1">
    <location>
        <begin position="535"/>
        <end position="546"/>
    </location>
</feature>
<protein>
    <submittedName>
        <fullName evidence="2">Uncharacterized protein</fullName>
    </submittedName>
</protein>
<sequence length="824" mass="90726">MARLPDSGVTPTLEFLIQPSSSNATPISWSLALFPYWITQTSELSEAAVRQVWCKRDKVHEFILLSCDVNTTTRAVTLWLRIERRPATTGLALEVLSNKAKPAEDTVMASINPQTLGIECDNRDSLMYDTNNNPQEVLKLKHIAEMYQYFTGHANQYVLFGSNCRWLCYLLFECLRECQLCYGGFSLSRSPQGKPTADIRTAQLAKAHYLRDKHPTCCWLRYTNPTQIGAHITKTTISFTSIGLGSSGDQNNRNRDSQYAMEAEYNQRYQTSRPPPESKIPPQSHELSTFITNGGGNVGTQQPPRTQSNMPPSDGSNPLSHNSSRQSHERDDTSLTVGLNTAQCPQPLTISEGAPDDVPGQSQTGQRTAPPPVNRATSQPSEAPPTSHCSNCQCKSHPSRTPKPTISAASAPHRCSIPHIQGGMSTQPPPSGPVSAPATPTAVHTSFSAAHPIHPERIHPNPVGRCGQFLTYPDATPRHNTVSPATEQLDCNCSSHGNSHIDDQTIPSPASHTLTADTGNDYFVSPAQCCPQPSFSGTGLSRTKSTAGYGRHNNRMSSSGSYDSSCDRRESMGTQGYHHTHNHPPHEQYHDPPYRVSHDYPSTHVYNNAPQSHQMHDAPPRPPTHQGIRVNPQGYHFSGQPRSHTNDPYATPRNHAHRTSLPPQRNSTNGNVFYRSQEHQAHPHAPSSSMGYGDNLAGEYHHSPRPNLSTIPENGPRLTSHNFWENLNETMATNPCCEHGAQPMILNHAYTGSQPPPSSSPAVTTFDHHHAHPFGDSFRGPYMANGVPATPYPTLQRPTKRWTEEVWGNQGPVRTESPSPHMHA</sequence>
<evidence type="ECO:0000313" key="2">
    <source>
        <dbReference type="EMBL" id="CAE6511511.1"/>
    </source>
</evidence>
<dbReference type="EMBL" id="CAJMXA010003688">
    <property type="protein sequence ID" value="CAE6511511.1"/>
    <property type="molecule type" value="Genomic_DNA"/>
</dbReference>
<dbReference type="Proteomes" id="UP000663853">
    <property type="component" value="Unassembled WGS sequence"/>
</dbReference>
<evidence type="ECO:0000313" key="3">
    <source>
        <dbReference type="Proteomes" id="UP000663853"/>
    </source>
</evidence>
<feature type="compositionally biased region" description="Polar residues" evidence="1">
    <location>
        <begin position="604"/>
        <end position="613"/>
    </location>
</feature>
<proteinExistence type="predicted"/>
<feature type="compositionally biased region" description="Polar residues" evidence="1">
    <location>
        <begin position="661"/>
        <end position="671"/>
    </location>
</feature>
<feature type="compositionally biased region" description="Basic and acidic residues" evidence="1">
    <location>
        <begin position="584"/>
        <end position="598"/>
    </location>
</feature>
<dbReference type="AlphaFoldDB" id="A0A8H3D5M3"/>
<feature type="region of interest" description="Disordered" evidence="1">
    <location>
        <begin position="535"/>
        <end position="714"/>
    </location>
</feature>
<feature type="region of interest" description="Disordered" evidence="1">
    <location>
        <begin position="267"/>
        <end position="440"/>
    </location>
</feature>
<gene>
    <name evidence="2" type="ORF">RDB_LOCUS129539</name>
</gene>
<reference evidence="2" key="1">
    <citation type="submission" date="2021-01" db="EMBL/GenBank/DDBJ databases">
        <authorList>
            <person name="Kaushik A."/>
        </authorList>
    </citation>
    <scope>NUCLEOTIDE SEQUENCE</scope>
    <source>
        <strain evidence="2">AG6-10EEA</strain>
    </source>
</reference>
<accession>A0A8H3D5M3</accession>
<evidence type="ECO:0000256" key="1">
    <source>
        <dbReference type="SAM" id="MobiDB-lite"/>
    </source>
</evidence>
<name>A0A8H3D5M3_9AGAM</name>
<comment type="caution">
    <text evidence="2">The sequence shown here is derived from an EMBL/GenBank/DDBJ whole genome shotgun (WGS) entry which is preliminary data.</text>
</comment>
<organism evidence="2 3">
    <name type="scientific">Rhizoctonia solani</name>
    <dbReference type="NCBI Taxonomy" id="456999"/>
    <lineage>
        <taxon>Eukaryota</taxon>
        <taxon>Fungi</taxon>
        <taxon>Dikarya</taxon>
        <taxon>Basidiomycota</taxon>
        <taxon>Agaricomycotina</taxon>
        <taxon>Agaricomycetes</taxon>
        <taxon>Cantharellales</taxon>
        <taxon>Ceratobasidiaceae</taxon>
        <taxon>Rhizoctonia</taxon>
    </lineage>
</organism>